<dbReference type="EMBL" id="CARXXK010000001">
    <property type="protein sequence ID" value="CAI6348318.1"/>
    <property type="molecule type" value="Genomic_DNA"/>
</dbReference>
<keyword evidence="4" id="KW-1185">Reference proteome</keyword>
<feature type="region of interest" description="Disordered" evidence="1">
    <location>
        <begin position="122"/>
        <end position="160"/>
    </location>
</feature>
<reference evidence="3 4" key="1">
    <citation type="submission" date="2023-01" db="EMBL/GenBank/DDBJ databases">
        <authorList>
            <person name="Whitehead M."/>
        </authorList>
    </citation>
    <scope>NUCLEOTIDE SEQUENCE [LARGE SCALE GENOMIC DNA]</scope>
</reference>
<feature type="chain" id="PRO_5043762796" evidence="2">
    <location>
        <begin position="20"/>
        <end position="160"/>
    </location>
</feature>
<evidence type="ECO:0000313" key="3">
    <source>
        <dbReference type="EMBL" id="CAI6348318.1"/>
    </source>
</evidence>
<proteinExistence type="predicted"/>
<dbReference type="AlphaFoldDB" id="A0AAV0VVU2"/>
<feature type="signal peptide" evidence="2">
    <location>
        <begin position="1"/>
        <end position="19"/>
    </location>
</feature>
<feature type="compositionally biased region" description="Polar residues" evidence="1">
    <location>
        <begin position="122"/>
        <end position="140"/>
    </location>
</feature>
<evidence type="ECO:0000256" key="1">
    <source>
        <dbReference type="SAM" id="MobiDB-lite"/>
    </source>
</evidence>
<gene>
    <name evidence="3" type="ORF">MEUPH1_LOCUS5010</name>
</gene>
<keyword evidence="2" id="KW-0732">Signal</keyword>
<dbReference type="Proteomes" id="UP001160148">
    <property type="component" value="Unassembled WGS sequence"/>
</dbReference>
<protein>
    <submittedName>
        <fullName evidence="3">Uncharacterized protein</fullName>
    </submittedName>
</protein>
<feature type="compositionally biased region" description="Polar residues" evidence="1">
    <location>
        <begin position="150"/>
        <end position="160"/>
    </location>
</feature>
<sequence length="160" mass="18729">MKFVLISFIYFISLNYVSSQYDIYSQLFRPYNSYRYAQTQPMFRYAQPTAVRYLQPTAVRYLQPTEVRYPQSTVSRYSRYRSFTPENRSLVITKKAADVDLQSHLDNLLSRMKSTMMEMNIKQEQSATDQSSKTMDNPNDSIYKGKLTRKTSASNRSASV</sequence>
<accession>A0AAV0VVU2</accession>
<comment type="caution">
    <text evidence="3">The sequence shown here is derived from an EMBL/GenBank/DDBJ whole genome shotgun (WGS) entry which is preliminary data.</text>
</comment>
<name>A0AAV0VVU2_9HEMI</name>
<organism evidence="3 4">
    <name type="scientific">Macrosiphum euphorbiae</name>
    <name type="common">potato aphid</name>
    <dbReference type="NCBI Taxonomy" id="13131"/>
    <lineage>
        <taxon>Eukaryota</taxon>
        <taxon>Metazoa</taxon>
        <taxon>Ecdysozoa</taxon>
        <taxon>Arthropoda</taxon>
        <taxon>Hexapoda</taxon>
        <taxon>Insecta</taxon>
        <taxon>Pterygota</taxon>
        <taxon>Neoptera</taxon>
        <taxon>Paraneoptera</taxon>
        <taxon>Hemiptera</taxon>
        <taxon>Sternorrhyncha</taxon>
        <taxon>Aphidomorpha</taxon>
        <taxon>Aphidoidea</taxon>
        <taxon>Aphididae</taxon>
        <taxon>Macrosiphini</taxon>
        <taxon>Macrosiphum</taxon>
    </lineage>
</organism>
<evidence type="ECO:0000256" key="2">
    <source>
        <dbReference type="SAM" id="SignalP"/>
    </source>
</evidence>
<evidence type="ECO:0000313" key="4">
    <source>
        <dbReference type="Proteomes" id="UP001160148"/>
    </source>
</evidence>